<gene>
    <name evidence="1" type="ordered locus">wcw_0289</name>
</gene>
<evidence type="ECO:0000313" key="1">
    <source>
        <dbReference type="EMBL" id="ADI37664.1"/>
    </source>
</evidence>
<sequence>MDLPLMHQIFYLLFVLSYLPTLSAEALLTQVSHCSNCPRACDISGLKTTIHAIPKGNPHSSKGHVQPGTTIQLQAAVKNAGTASSKEGALHIQFAFPEPLNDRKDSTIFETERVALPSIAPGEEVLVIFDKMHRWPNFFDFIRDDWAMREYQAIAIIGGHAQTIGTLTIAFSAYYYEGAH</sequence>
<dbReference type="KEGG" id="wch:wcw_0289"/>
<keyword evidence="2" id="KW-1185">Reference proteome</keyword>
<organism evidence="1 2">
    <name type="scientific">Waddlia chondrophila (strain ATCC VR-1470 / WSU 86-1044)</name>
    <dbReference type="NCBI Taxonomy" id="716544"/>
    <lineage>
        <taxon>Bacteria</taxon>
        <taxon>Pseudomonadati</taxon>
        <taxon>Chlamydiota</taxon>
        <taxon>Chlamydiia</taxon>
        <taxon>Parachlamydiales</taxon>
        <taxon>Waddliaceae</taxon>
        <taxon>Waddlia</taxon>
    </lineage>
</organism>
<evidence type="ECO:0008006" key="3">
    <source>
        <dbReference type="Google" id="ProtNLM"/>
    </source>
</evidence>
<name>D6YU53_WADCW</name>
<reference evidence="1 2" key="1">
    <citation type="journal article" date="2010" name="PLoS ONE">
        <title>The Waddlia genome: a window into chlamydial biology.</title>
        <authorList>
            <person name="Bertelli C."/>
            <person name="Collyn F."/>
            <person name="Croxatto A."/>
            <person name="Ruckert C."/>
            <person name="Polkinghorne A."/>
            <person name="Kebbi-Beghdadi C."/>
            <person name="Goesmann A."/>
            <person name="Vaughan L."/>
            <person name="Greub G."/>
        </authorList>
    </citation>
    <scope>NUCLEOTIDE SEQUENCE [LARGE SCALE GENOMIC DNA]</scope>
    <source>
        <strain evidence="2">ATCC VR-1470 / WSU 86-1044</strain>
    </source>
</reference>
<dbReference type="eggNOG" id="ENOG5032UYN">
    <property type="taxonomic scope" value="Bacteria"/>
</dbReference>
<proteinExistence type="predicted"/>
<dbReference type="HOGENOM" id="CLU_1495613_0_0_0"/>
<accession>D6YU53</accession>
<dbReference type="EMBL" id="CP001928">
    <property type="protein sequence ID" value="ADI37664.1"/>
    <property type="molecule type" value="Genomic_DNA"/>
</dbReference>
<evidence type="ECO:0000313" key="2">
    <source>
        <dbReference type="Proteomes" id="UP000001505"/>
    </source>
</evidence>
<protein>
    <recommendedName>
        <fullName evidence="3">CARDB domain-containing protein</fullName>
    </recommendedName>
</protein>
<dbReference type="STRING" id="716544.wcw_0289"/>
<dbReference type="Proteomes" id="UP000001505">
    <property type="component" value="Chromosome"/>
</dbReference>
<dbReference type="AlphaFoldDB" id="D6YU53"/>